<reference evidence="1 2" key="1">
    <citation type="submission" date="2023-09" db="EMBL/GenBank/DDBJ databases">
        <title>Complete-Gapless Cercospora beticola genome.</title>
        <authorList>
            <person name="Wyatt N.A."/>
            <person name="Spanner R.E."/>
            <person name="Bolton M.D."/>
        </authorList>
    </citation>
    <scope>NUCLEOTIDE SEQUENCE [LARGE SCALE GENOMIC DNA]</scope>
    <source>
        <strain evidence="1">Cb09-40</strain>
    </source>
</reference>
<evidence type="ECO:0000313" key="2">
    <source>
        <dbReference type="Proteomes" id="UP001302367"/>
    </source>
</evidence>
<name>A0ABZ0P3H7_CERBT</name>
<gene>
    <name evidence="1" type="ORF">RHO25_011065</name>
</gene>
<accession>A0ABZ0P3H7</accession>
<organism evidence="1 2">
    <name type="scientific">Cercospora beticola</name>
    <name type="common">Sugarbeet leaf spot fungus</name>
    <dbReference type="NCBI Taxonomy" id="122368"/>
    <lineage>
        <taxon>Eukaryota</taxon>
        <taxon>Fungi</taxon>
        <taxon>Dikarya</taxon>
        <taxon>Ascomycota</taxon>
        <taxon>Pezizomycotina</taxon>
        <taxon>Dothideomycetes</taxon>
        <taxon>Dothideomycetidae</taxon>
        <taxon>Mycosphaerellales</taxon>
        <taxon>Mycosphaerellaceae</taxon>
        <taxon>Cercospora</taxon>
    </lineage>
</organism>
<dbReference type="EMBL" id="CP134190">
    <property type="protein sequence ID" value="WPB06408.1"/>
    <property type="molecule type" value="Genomic_DNA"/>
</dbReference>
<proteinExistence type="predicted"/>
<sequence length="117" mass="12583">MPHTNQPVTRPNLAMSPLNLYNTHIGRSGHDQIYKTAIQDAVIRTCEAPISAGKETTALLDLQVELAAAELAGIAIGRLAAGTRSSTVGQEVFEDTLRLAQAANRRGSTWFIAKDVK</sequence>
<evidence type="ECO:0000313" key="1">
    <source>
        <dbReference type="EMBL" id="WPB06408.1"/>
    </source>
</evidence>
<protein>
    <submittedName>
        <fullName evidence="1">Uncharacterized protein</fullName>
    </submittedName>
</protein>
<keyword evidence="2" id="KW-1185">Reference proteome</keyword>
<dbReference type="GeneID" id="90644704"/>
<dbReference type="RefSeq" id="XP_065459430.1">
    <property type="nucleotide sequence ID" value="XM_065603358.1"/>
</dbReference>
<dbReference type="Proteomes" id="UP001302367">
    <property type="component" value="Chromosome 7"/>
</dbReference>